<evidence type="ECO:0000259" key="20">
    <source>
        <dbReference type="Pfam" id="PF00361"/>
    </source>
</evidence>
<comment type="catalytic activity">
    <reaction evidence="17 18">
        <text>a ubiquinone + NADH + 5 H(+)(in) = a ubiquinol + NAD(+) + 4 H(+)(out)</text>
        <dbReference type="Rhea" id="RHEA:29091"/>
        <dbReference type="Rhea" id="RHEA-COMP:9565"/>
        <dbReference type="Rhea" id="RHEA-COMP:9566"/>
        <dbReference type="ChEBI" id="CHEBI:15378"/>
        <dbReference type="ChEBI" id="CHEBI:16389"/>
        <dbReference type="ChEBI" id="CHEBI:17976"/>
        <dbReference type="ChEBI" id="CHEBI:57540"/>
        <dbReference type="ChEBI" id="CHEBI:57945"/>
        <dbReference type="EC" id="7.1.1.2"/>
    </reaction>
</comment>
<sequence length="332" mass="38777">MMNNLNILFLLLTFSSSLLSISSTSWFSAWMGLELNMLSFVPLLIEQKNLFSNEAGLKYFLIQALASSLFLMFSILNTFFLFSFFIFMNFKFNPLSLPLLMKLGAPPFQTWFIMIMNKLTWYKGLLLSTWQKFAPLLILSYLELNINLITFMALLSMMIGSVGGLNQMILQKILAFSSISHLGWLFSSMLLNKNLLFIYFLIYSMISWLLFMFFSYNNIFHFNQNLSPIQLLIFSISMLSLGGLPPLLGFLPKWLIIQNLIILKYSLLTTLLIFLTLLTLFFYIRLILNFSLILSQTTKWMSFNNFFYQNKFYFILSSLNFSMLMLFNVIFS</sequence>
<comment type="function">
    <text evidence="1">Core subunit of the mitochondrial membrane respiratory chain NADH dehydrogenase (Complex I) that is believed to belong to the minimal assembly required for catalysis. Complex I functions in the transfer of electrons from NADH to the respiratory chain. The immediate electron acceptor for the enzyme is believed to be ubiquinone.</text>
</comment>
<evidence type="ECO:0000256" key="10">
    <source>
        <dbReference type="ARBA" id="ARBA00022967"/>
    </source>
</evidence>
<dbReference type="EC" id="7.1.1.2" evidence="4 18"/>
<dbReference type="EMBL" id="MZ274204">
    <property type="protein sequence ID" value="UGS80451.1"/>
    <property type="molecule type" value="Genomic_DNA"/>
</dbReference>
<organism evidence="21">
    <name type="scientific">Lachesilla sp. LaspMLY</name>
    <dbReference type="NCBI Taxonomy" id="2597020"/>
    <lineage>
        <taxon>Eukaryota</taxon>
        <taxon>Metazoa</taxon>
        <taxon>Ecdysozoa</taxon>
        <taxon>Arthropoda</taxon>
        <taxon>Hexapoda</taxon>
        <taxon>Insecta</taxon>
        <taxon>Pterygota</taxon>
        <taxon>Neoptera</taxon>
        <taxon>Paraneoptera</taxon>
        <taxon>Psocodea</taxon>
        <taxon>Psocomorpha</taxon>
        <taxon>Homilopsocidea</taxon>
        <taxon>Lachesilloidea</taxon>
        <taxon>Lachesillidae</taxon>
        <taxon>Lachesilla</taxon>
    </lineage>
</organism>
<evidence type="ECO:0000256" key="1">
    <source>
        <dbReference type="ARBA" id="ARBA00003257"/>
    </source>
</evidence>
<evidence type="ECO:0000256" key="11">
    <source>
        <dbReference type="ARBA" id="ARBA00022982"/>
    </source>
</evidence>
<dbReference type="GO" id="GO:0005743">
    <property type="term" value="C:mitochondrial inner membrane"/>
    <property type="evidence" value="ECO:0007669"/>
    <property type="project" value="UniProtKB-SubCell"/>
</dbReference>
<keyword evidence="15 18" id="KW-0496">Mitochondrion</keyword>
<geneLocation type="mitochondrion" evidence="21"/>
<keyword evidence="8 18" id="KW-0812">Transmembrane</keyword>
<evidence type="ECO:0000256" key="18">
    <source>
        <dbReference type="RuleBase" id="RU003403"/>
    </source>
</evidence>
<dbReference type="Pfam" id="PF00361">
    <property type="entry name" value="Proton_antipo_M"/>
    <property type="match status" value="1"/>
</dbReference>
<keyword evidence="7 18" id="KW-0679">Respiratory chain</keyword>
<evidence type="ECO:0000256" key="4">
    <source>
        <dbReference type="ARBA" id="ARBA00012944"/>
    </source>
</evidence>
<dbReference type="InterPro" id="IPR003917">
    <property type="entry name" value="NADH_UbQ_OxRdtase_chain2"/>
</dbReference>
<feature type="transmembrane region" description="Helical" evidence="18">
    <location>
        <begin position="231"/>
        <end position="251"/>
    </location>
</feature>
<feature type="transmembrane region" description="Helical" evidence="18">
    <location>
        <begin position="312"/>
        <end position="331"/>
    </location>
</feature>
<dbReference type="InterPro" id="IPR050175">
    <property type="entry name" value="Complex_I_Subunit_2"/>
</dbReference>
<evidence type="ECO:0000256" key="17">
    <source>
        <dbReference type="ARBA" id="ARBA00049551"/>
    </source>
</evidence>
<keyword evidence="12 18" id="KW-1133">Transmembrane helix</keyword>
<feature type="signal peptide" evidence="19">
    <location>
        <begin position="1"/>
        <end position="20"/>
    </location>
</feature>
<evidence type="ECO:0000256" key="6">
    <source>
        <dbReference type="ARBA" id="ARBA00022448"/>
    </source>
</evidence>
<evidence type="ECO:0000256" key="2">
    <source>
        <dbReference type="ARBA" id="ARBA00004448"/>
    </source>
</evidence>
<evidence type="ECO:0000256" key="7">
    <source>
        <dbReference type="ARBA" id="ARBA00022660"/>
    </source>
</evidence>
<gene>
    <name evidence="21" type="primary">ND2</name>
</gene>
<name>A0A8K1ZG01_9NEOP</name>
<feature type="transmembrane region" description="Helical" evidence="18">
    <location>
        <begin position="197"/>
        <end position="219"/>
    </location>
</feature>
<keyword evidence="9 18" id="KW-0999">Mitochondrion inner membrane</keyword>
<keyword evidence="14 18" id="KW-0830">Ubiquinone</keyword>
<dbReference type="PANTHER" id="PTHR46552:SF1">
    <property type="entry name" value="NADH-UBIQUINONE OXIDOREDUCTASE CHAIN 2"/>
    <property type="match status" value="1"/>
</dbReference>
<feature type="domain" description="NADH:quinone oxidoreductase/Mrp antiporter transmembrane" evidence="20">
    <location>
        <begin position="23"/>
        <end position="279"/>
    </location>
</feature>
<dbReference type="PRINTS" id="PR01436">
    <property type="entry name" value="NADHDHGNASE2"/>
</dbReference>
<keyword evidence="19" id="KW-0732">Signal</keyword>
<evidence type="ECO:0000256" key="12">
    <source>
        <dbReference type="ARBA" id="ARBA00022989"/>
    </source>
</evidence>
<comment type="function">
    <text evidence="18">Core subunit of the mitochondrial membrane respiratory chain NADH dehydrogenase (Complex I) which catalyzes electron transfer from NADH through the respiratory chain, using ubiquinone as an electron acceptor. Essential for the catalytic activity and assembly of complex I.</text>
</comment>
<feature type="transmembrane region" description="Helical" evidence="18">
    <location>
        <begin position="99"/>
        <end position="116"/>
    </location>
</feature>
<dbReference type="GO" id="GO:0006120">
    <property type="term" value="P:mitochondrial electron transport, NADH to ubiquinone"/>
    <property type="evidence" value="ECO:0007669"/>
    <property type="project" value="InterPro"/>
</dbReference>
<evidence type="ECO:0000256" key="5">
    <source>
        <dbReference type="ARBA" id="ARBA00021008"/>
    </source>
</evidence>
<keyword evidence="13 18" id="KW-0520">NAD</keyword>
<evidence type="ECO:0000256" key="15">
    <source>
        <dbReference type="ARBA" id="ARBA00023128"/>
    </source>
</evidence>
<protein>
    <recommendedName>
        <fullName evidence="5 18">NADH-ubiquinone oxidoreductase chain 2</fullName>
        <ecNumber evidence="4 18">7.1.1.2</ecNumber>
    </recommendedName>
</protein>
<dbReference type="AlphaFoldDB" id="A0A8K1ZG01"/>
<evidence type="ECO:0000256" key="14">
    <source>
        <dbReference type="ARBA" id="ARBA00023075"/>
    </source>
</evidence>
<accession>A0A8K1ZG01</accession>
<evidence type="ECO:0000256" key="13">
    <source>
        <dbReference type="ARBA" id="ARBA00023027"/>
    </source>
</evidence>
<feature type="chain" id="PRO_5035453224" description="NADH-ubiquinone oxidoreductase chain 2" evidence="19">
    <location>
        <begin position="21"/>
        <end position="332"/>
    </location>
</feature>
<feature type="transmembrane region" description="Helical" evidence="18">
    <location>
        <begin position="60"/>
        <end position="87"/>
    </location>
</feature>
<feature type="transmembrane region" description="Helical" evidence="18">
    <location>
        <begin position="136"/>
        <end position="161"/>
    </location>
</feature>
<evidence type="ECO:0000256" key="9">
    <source>
        <dbReference type="ARBA" id="ARBA00022792"/>
    </source>
</evidence>
<feature type="transmembrane region" description="Helical" evidence="18">
    <location>
        <begin position="271"/>
        <end position="292"/>
    </location>
</feature>
<evidence type="ECO:0000256" key="3">
    <source>
        <dbReference type="ARBA" id="ARBA00007012"/>
    </source>
</evidence>
<reference evidence="21" key="1">
    <citation type="submission" date="2021-05" db="EMBL/GenBank/DDBJ databases">
        <title>Mitochondrial genomes within bark lice (Insecta: Psocodea: Psocomorpha) reveal novel gene rearrangements containing phylogenetic signal.</title>
        <authorList>
            <person name="Saenz Manchola O.F."/>
            <person name="Virrueta Herrera S."/>
            <person name="D'alessio L.M."/>
            <person name="Yoshizawa K."/>
            <person name="Garcia Aldrete A.N."/>
            <person name="Johnson K.P."/>
        </authorList>
    </citation>
    <scope>NUCLEOTIDE SEQUENCE</scope>
</reference>
<comment type="similarity">
    <text evidence="3 18">Belongs to the complex I subunit 2 family.</text>
</comment>
<keyword evidence="11 18" id="KW-0249">Electron transport</keyword>
<keyword evidence="6" id="KW-0813">Transport</keyword>
<evidence type="ECO:0000256" key="8">
    <source>
        <dbReference type="ARBA" id="ARBA00022692"/>
    </source>
</evidence>
<keyword evidence="16 18" id="KW-0472">Membrane</keyword>
<proteinExistence type="inferred from homology"/>
<evidence type="ECO:0000313" key="21">
    <source>
        <dbReference type="EMBL" id="UGS80451.1"/>
    </source>
</evidence>
<evidence type="ECO:0000256" key="19">
    <source>
        <dbReference type="SAM" id="SignalP"/>
    </source>
</evidence>
<keyword evidence="10 18" id="KW-1278">Translocase</keyword>
<evidence type="ECO:0000256" key="16">
    <source>
        <dbReference type="ARBA" id="ARBA00023136"/>
    </source>
</evidence>
<dbReference type="PANTHER" id="PTHR46552">
    <property type="entry name" value="NADH-UBIQUINONE OXIDOREDUCTASE CHAIN 2"/>
    <property type="match status" value="1"/>
</dbReference>
<comment type="subcellular location">
    <subcellularLocation>
        <location evidence="2 18">Mitochondrion inner membrane</location>
        <topology evidence="2 18">Multi-pass membrane protein</topology>
    </subcellularLocation>
</comment>
<dbReference type="GO" id="GO:0008137">
    <property type="term" value="F:NADH dehydrogenase (ubiquinone) activity"/>
    <property type="evidence" value="ECO:0007669"/>
    <property type="project" value="UniProtKB-EC"/>
</dbReference>
<dbReference type="InterPro" id="IPR001750">
    <property type="entry name" value="ND/Mrp_TM"/>
</dbReference>